<comment type="similarity">
    <text evidence="1">Belongs to the iron-sulfur cluster assembly SufBD family.</text>
</comment>
<dbReference type="Proteomes" id="UP000655759">
    <property type="component" value="Unassembled WGS sequence"/>
</dbReference>
<organism evidence="4 5">
    <name type="scientific">Candidatus Nitrosotenuis uzonensis</name>
    <dbReference type="NCBI Taxonomy" id="1407055"/>
    <lineage>
        <taxon>Archaea</taxon>
        <taxon>Nitrososphaerota</taxon>
        <taxon>Candidatus Nitrosotenuis</taxon>
    </lineage>
</organism>
<gene>
    <name evidence="4" type="ORF">NUZ5A_60080</name>
</gene>
<accession>A0A812F227</accession>
<dbReference type="Pfam" id="PF19295">
    <property type="entry name" value="SufBD_N"/>
    <property type="match status" value="1"/>
</dbReference>
<dbReference type="AlphaFoldDB" id="A0A812F227"/>
<evidence type="ECO:0000313" key="5">
    <source>
        <dbReference type="Proteomes" id="UP000655759"/>
    </source>
</evidence>
<protein>
    <submittedName>
        <fullName evidence="4">FeS assembly protein SufD</fullName>
    </submittedName>
</protein>
<dbReference type="RefSeq" id="WP_205101277.1">
    <property type="nucleotide sequence ID" value="NZ_CAJNAQ010000006.1"/>
</dbReference>
<evidence type="ECO:0000256" key="1">
    <source>
        <dbReference type="ARBA" id="ARBA00043967"/>
    </source>
</evidence>
<feature type="domain" description="SUF system FeS cluster assembly SufBD core" evidence="2">
    <location>
        <begin position="177"/>
        <end position="405"/>
    </location>
</feature>
<feature type="domain" description="SUF system FeS cluster assembly SufBD N-terminal" evidence="3">
    <location>
        <begin position="107"/>
        <end position="169"/>
    </location>
</feature>
<name>A0A812F227_9ARCH</name>
<dbReference type="EMBL" id="CAJNAQ010000006">
    <property type="protein sequence ID" value="CAE6504975.1"/>
    <property type="molecule type" value="Genomic_DNA"/>
</dbReference>
<dbReference type="InterPro" id="IPR000825">
    <property type="entry name" value="SUF_FeS_clus_asmbl_SufBD_core"/>
</dbReference>
<dbReference type="PANTHER" id="PTHR30508:SF1">
    <property type="entry name" value="UPF0051 PROTEIN ABCI8, CHLOROPLASTIC-RELATED"/>
    <property type="match status" value="1"/>
</dbReference>
<sequence>MQTLALSTITSSHVDEISASKNEPEWLKQFRKKSLSIYQELPPEVSPLYNKYTDAKRMDPSQVSLAISSDGAIFEKLKPRLEELKNEIHIIQSGTGIFGINIPDELKSKGLIISSIYDAIRNDGDLIRKILESSDPKEDKYTALNHAAFNSGMFIKIPKNLVLEKPIHIVSSLSPDGTSTISRNIILAEQGSKASLVQELYSPKGSKQQAYMELLTADLQPNSNLNITTFEALDQSSVSFSTRYCNVQQDAKISWYLGLFGSMLSRYRTNYYLNGTGASADDAEVVFGHNEQSFDLAANLIHQKPSTEGKVVQRAVLKNKSRSLFKGMIRILEGASQSKSFLSGRSILLDKDAKSDAIPGLEILTNDVKATHSASVAQVDEEQIFYLGCRCLDRQEAERIIVEGFLEPMSRSMSYQVRAWIAYLIDAKWRGRDLVIKSDENLRAIVEVEEVRYKEADQLETHYKYR</sequence>
<evidence type="ECO:0000259" key="3">
    <source>
        <dbReference type="Pfam" id="PF19295"/>
    </source>
</evidence>
<dbReference type="InterPro" id="IPR055346">
    <property type="entry name" value="Fe-S_cluster_assembly_SufBD"/>
</dbReference>
<reference evidence="4" key="1">
    <citation type="submission" date="2021-02" db="EMBL/GenBank/DDBJ databases">
        <authorList>
            <person name="Han P."/>
        </authorList>
    </citation>
    <scope>NUCLEOTIDE SEQUENCE</scope>
    <source>
        <strain evidence="4">Candidatus Nitrosotenuis uzonensis 5A</strain>
    </source>
</reference>
<dbReference type="GO" id="GO:0016226">
    <property type="term" value="P:iron-sulfur cluster assembly"/>
    <property type="evidence" value="ECO:0007669"/>
    <property type="project" value="InterPro"/>
</dbReference>
<dbReference type="InterPro" id="IPR045595">
    <property type="entry name" value="SufBD_N"/>
</dbReference>
<dbReference type="InterPro" id="IPR037284">
    <property type="entry name" value="SUF_FeS_clus_asmbl_SufBD_sf"/>
</dbReference>
<dbReference type="PANTHER" id="PTHR30508">
    <property type="entry name" value="FES CLUSTER ASSEMBLY PROTEIN SUF"/>
    <property type="match status" value="1"/>
</dbReference>
<comment type="caution">
    <text evidence="4">The sequence shown here is derived from an EMBL/GenBank/DDBJ whole genome shotgun (WGS) entry which is preliminary data.</text>
</comment>
<evidence type="ECO:0000259" key="2">
    <source>
        <dbReference type="Pfam" id="PF01458"/>
    </source>
</evidence>
<proteinExistence type="inferred from homology"/>
<dbReference type="SUPFAM" id="SSF101960">
    <property type="entry name" value="Stabilizer of iron transporter SufD"/>
    <property type="match status" value="1"/>
</dbReference>
<evidence type="ECO:0000313" key="4">
    <source>
        <dbReference type="EMBL" id="CAE6504975.1"/>
    </source>
</evidence>
<dbReference type="Pfam" id="PF01458">
    <property type="entry name" value="SUFBD_core"/>
    <property type="match status" value="1"/>
</dbReference>